<dbReference type="GO" id="GO:0061630">
    <property type="term" value="F:ubiquitin protein ligase activity"/>
    <property type="evidence" value="ECO:0007669"/>
    <property type="project" value="UniProtKB-EC"/>
</dbReference>
<dbReference type="InterPro" id="IPR044066">
    <property type="entry name" value="TRIAD_supradom"/>
</dbReference>
<dbReference type="STRING" id="981085.W9QIL5"/>
<dbReference type="KEGG" id="mnt:21386052"/>
<dbReference type="InterPro" id="IPR031127">
    <property type="entry name" value="E3_UB_ligase_RBR"/>
</dbReference>
<proteinExistence type="inferred from homology"/>
<comment type="function">
    <text evidence="3">Might act as an E3 ubiquitin-protein ligase, or as part of E3 complex, which accepts ubiquitin from specific E2 ubiquitin-conjugating enzymes and then transfers it to substrates.</text>
</comment>
<evidence type="ECO:0000313" key="16">
    <source>
        <dbReference type="EMBL" id="EXB38262.1"/>
    </source>
</evidence>
<accession>W9QIL5</accession>
<keyword evidence="7" id="KW-0808">Transferase</keyword>
<comment type="cofactor">
    <cofactor evidence="2">
        <name>Zn(2+)</name>
        <dbReference type="ChEBI" id="CHEBI:29105"/>
    </cofactor>
</comment>
<dbReference type="InterPro" id="IPR013083">
    <property type="entry name" value="Znf_RING/FYVE/PHD"/>
</dbReference>
<comment type="pathway">
    <text evidence="4">Protein modification; protein ubiquitination.</text>
</comment>
<evidence type="ECO:0000256" key="1">
    <source>
        <dbReference type="ARBA" id="ARBA00001798"/>
    </source>
</evidence>
<dbReference type="Pfam" id="PF01485">
    <property type="entry name" value="IBR"/>
    <property type="match status" value="1"/>
</dbReference>
<keyword evidence="12" id="KW-0862">Zinc</keyword>
<keyword evidence="10 13" id="KW-0863">Zinc-finger</keyword>
<dbReference type="EMBL" id="KE343686">
    <property type="protein sequence ID" value="EXB38262.1"/>
    <property type="molecule type" value="Genomic_DNA"/>
</dbReference>
<dbReference type="InterPro" id="IPR001841">
    <property type="entry name" value="Znf_RING"/>
</dbReference>
<dbReference type="GO" id="GO:0008270">
    <property type="term" value="F:zinc ion binding"/>
    <property type="evidence" value="ECO:0007669"/>
    <property type="project" value="UniProtKB-KW"/>
</dbReference>
<evidence type="ECO:0000256" key="6">
    <source>
        <dbReference type="ARBA" id="ARBA00012251"/>
    </source>
</evidence>
<protein>
    <recommendedName>
        <fullName evidence="6">RBR-type E3 ubiquitin transferase</fullName>
        <ecNumber evidence="6">2.3.2.31</ecNumber>
    </recommendedName>
</protein>
<dbReference type="EC" id="2.3.2.31" evidence="6"/>
<dbReference type="SUPFAM" id="SSF57850">
    <property type="entry name" value="RING/U-box"/>
    <property type="match status" value="3"/>
</dbReference>
<keyword evidence="8" id="KW-0479">Metal-binding</keyword>
<evidence type="ECO:0000259" key="15">
    <source>
        <dbReference type="PROSITE" id="PS51873"/>
    </source>
</evidence>
<feature type="domain" description="RING-type" evidence="15">
    <location>
        <begin position="10"/>
        <end position="203"/>
    </location>
</feature>
<evidence type="ECO:0000259" key="14">
    <source>
        <dbReference type="PROSITE" id="PS50089"/>
    </source>
</evidence>
<keyword evidence="11" id="KW-0833">Ubl conjugation pathway</keyword>
<keyword evidence="17" id="KW-1185">Reference proteome</keyword>
<evidence type="ECO:0000256" key="3">
    <source>
        <dbReference type="ARBA" id="ARBA00003976"/>
    </source>
</evidence>
<evidence type="ECO:0000256" key="8">
    <source>
        <dbReference type="ARBA" id="ARBA00022723"/>
    </source>
</evidence>
<comment type="catalytic activity">
    <reaction evidence="1">
        <text>[E2 ubiquitin-conjugating enzyme]-S-ubiquitinyl-L-cysteine + [acceptor protein]-L-lysine = [E2 ubiquitin-conjugating enzyme]-L-cysteine + [acceptor protein]-N(6)-ubiquitinyl-L-lysine.</text>
        <dbReference type="EC" id="2.3.2.31"/>
    </reaction>
</comment>
<dbReference type="GO" id="GO:0016567">
    <property type="term" value="P:protein ubiquitination"/>
    <property type="evidence" value="ECO:0007669"/>
    <property type="project" value="UniProtKB-UniPathway"/>
</dbReference>
<evidence type="ECO:0000313" key="17">
    <source>
        <dbReference type="Proteomes" id="UP000030645"/>
    </source>
</evidence>
<dbReference type="PANTHER" id="PTHR11685">
    <property type="entry name" value="RBR FAMILY RING FINGER AND IBR DOMAIN-CONTAINING"/>
    <property type="match status" value="1"/>
</dbReference>
<dbReference type="AlphaFoldDB" id="W9QIL5"/>
<reference evidence="17" key="1">
    <citation type="submission" date="2013-01" db="EMBL/GenBank/DDBJ databases">
        <title>Draft Genome Sequence of a Mulberry Tree, Morus notabilis C.K. Schneid.</title>
        <authorList>
            <person name="He N."/>
            <person name="Zhao S."/>
        </authorList>
    </citation>
    <scope>NUCLEOTIDE SEQUENCE</scope>
</reference>
<feature type="domain" description="RING-type" evidence="14">
    <location>
        <begin position="14"/>
        <end position="61"/>
    </location>
</feature>
<sequence>MGKSAEEYNYHYICPFCMDGKNVEEMFRTANCSHNYEFCVDCIGKYVAAKVGENVISVRCPYQPLCHGVLTPKICRSALPEEFIDRWEAAICEYHIASTQNVIYCPFEDCSAPLVVDGGRKFKAVKITSAECPHCHRLFCARCQVPWHAGSKCKNYNLKSMDRKFRGLVRVQKWKRCPKCNFYVEKDSGCDHIICRSDNNLSP</sequence>
<comment type="similarity">
    <text evidence="5">Belongs to the RBR family. Ariadne subfamily.</text>
</comment>
<evidence type="ECO:0000256" key="7">
    <source>
        <dbReference type="ARBA" id="ARBA00022679"/>
    </source>
</evidence>
<dbReference type="FunFam" id="3.30.40.10:FF:000230">
    <property type="entry name" value="RBR-type E3 ubiquitin transferase"/>
    <property type="match status" value="1"/>
</dbReference>
<dbReference type="InterPro" id="IPR002867">
    <property type="entry name" value="IBR_dom"/>
</dbReference>
<dbReference type="PROSITE" id="PS51873">
    <property type="entry name" value="TRIAD"/>
    <property type="match status" value="1"/>
</dbReference>
<dbReference type="eggNOG" id="KOG1812">
    <property type="taxonomic scope" value="Eukaryota"/>
</dbReference>
<evidence type="ECO:0000256" key="11">
    <source>
        <dbReference type="ARBA" id="ARBA00022786"/>
    </source>
</evidence>
<dbReference type="PROSITE" id="PS50089">
    <property type="entry name" value="ZF_RING_2"/>
    <property type="match status" value="1"/>
</dbReference>
<dbReference type="UniPathway" id="UPA00143"/>
<name>W9QIL5_9ROSA</name>
<evidence type="ECO:0000256" key="5">
    <source>
        <dbReference type="ARBA" id="ARBA00005884"/>
    </source>
</evidence>
<evidence type="ECO:0000256" key="4">
    <source>
        <dbReference type="ARBA" id="ARBA00004906"/>
    </source>
</evidence>
<evidence type="ECO:0000256" key="2">
    <source>
        <dbReference type="ARBA" id="ARBA00001947"/>
    </source>
</evidence>
<dbReference type="Gene3D" id="3.30.40.10">
    <property type="entry name" value="Zinc/RING finger domain, C3HC4 (zinc finger)"/>
    <property type="match status" value="1"/>
</dbReference>
<dbReference type="Gene3D" id="1.20.120.1750">
    <property type="match status" value="1"/>
</dbReference>
<gene>
    <name evidence="16" type="ORF">L484_002484</name>
</gene>
<keyword evidence="9" id="KW-0677">Repeat</keyword>
<evidence type="ECO:0000256" key="9">
    <source>
        <dbReference type="ARBA" id="ARBA00022737"/>
    </source>
</evidence>
<dbReference type="Proteomes" id="UP000030645">
    <property type="component" value="Unassembled WGS sequence"/>
</dbReference>
<organism evidence="16 17">
    <name type="scientific">Morus notabilis</name>
    <dbReference type="NCBI Taxonomy" id="981085"/>
    <lineage>
        <taxon>Eukaryota</taxon>
        <taxon>Viridiplantae</taxon>
        <taxon>Streptophyta</taxon>
        <taxon>Embryophyta</taxon>
        <taxon>Tracheophyta</taxon>
        <taxon>Spermatophyta</taxon>
        <taxon>Magnoliopsida</taxon>
        <taxon>eudicotyledons</taxon>
        <taxon>Gunneridae</taxon>
        <taxon>Pentapetalae</taxon>
        <taxon>rosids</taxon>
        <taxon>fabids</taxon>
        <taxon>Rosales</taxon>
        <taxon>Moraceae</taxon>
        <taxon>Moreae</taxon>
        <taxon>Morus</taxon>
    </lineage>
</organism>
<dbReference type="SMART" id="SM00647">
    <property type="entry name" value="IBR"/>
    <property type="match status" value="1"/>
</dbReference>
<evidence type="ECO:0000256" key="10">
    <source>
        <dbReference type="ARBA" id="ARBA00022771"/>
    </source>
</evidence>
<evidence type="ECO:0000256" key="12">
    <source>
        <dbReference type="ARBA" id="ARBA00022833"/>
    </source>
</evidence>
<dbReference type="OrthoDB" id="10009520at2759"/>
<evidence type="ECO:0000256" key="13">
    <source>
        <dbReference type="PROSITE-ProRule" id="PRU00175"/>
    </source>
</evidence>